<protein>
    <submittedName>
        <fullName evidence="1">Uncharacterized protein</fullName>
    </submittedName>
</protein>
<gene>
    <name evidence="1" type="ORF">H5410_061425</name>
</gene>
<evidence type="ECO:0000313" key="2">
    <source>
        <dbReference type="Proteomes" id="UP000824120"/>
    </source>
</evidence>
<proteinExistence type="predicted"/>
<accession>A0A9J5W7P7</accession>
<sequence length="170" mass="18787">MRSSRTPTSRMKKNLRFNPLTLSISINGYTKLSLKTSQEGIIQEIQNMCSERSFGDSPFGLVRRLSSVAFNIFVSWIIGRCSTASQSCSAIHRLLFSWPICSFPSGLSTLEQKANMRSIGDSPNGFVQSFKKGVLNSATQDSIMNSHNKAQFTFAKIKCSLKDSSSDSPI</sequence>
<dbReference type="AlphaFoldDB" id="A0A9J5W7P7"/>
<reference evidence="1 2" key="1">
    <citation type="submission" date="2020-09" db="EMBL/GenBank/DDBJ databases">
        <title>De no assembly of potato wild relative species, Solanum commersonii.</title>
        <authorList>
            <person name="Cho K."/>
        </authorList>
    </citation>
    <scope>NUCLEOTIDE SEQUENCE [LARGE SCALE GENOMIC DNA]</scope>
    <source>
        <strain evidence="1">LZ3.2</strain>
        <tissue evidence="1">Leaf</tissue>
    </source>
</reference>
<evidence type="ECO:0000313" key="1">
    <source>
        <dbReference type="EMBL" id="KAG5571659.1"/>
    </source>
</evidence>
<dbReference type="Proteomes" id="UP000824120">
    <property type="component" value="Chromosome 12"/>
</dbReference>
<comment type="caution">
    <text evidence="1">The sequence shown here is derived from an EMBL/GenBank/DDBJ whole genome shotgun (WGS) entry which is preliminary data.</text>
</comment>
<organism evidence="1 2">
    <name type="scientific">Solanum commersonii</name>
    <name type="common">Commerson's wild potato</name>
    <name type="synonym">Commerson's nightshade</name>
    <dbReference type="NCBI Taxonomy" id="4109"/>
    <lineage>
        <taxon>Eukaryota</taxon>
        <taxon>Viridiplantae</taxon>
        <taxon>Streptophyta</taxon>
        <taxon>Embryophyta</taxon>
        <taxon>Tracheophyta</taxon>
        <taxon>Spermatophyta</taxon>
        <taxon>Magnoliopsida</taxon>
        <taxon>eudicotyledons</taxon>
        <taxon>Gunneridae</taxon>
        <taxon>Pentapetalae</taxon>
        <taxon>asterids</taxon>
        <taxon>lamiids</taxon>
        <taxon>Solanales</taxon>
        <taxon>Solanaceae</taxon>
        <taxon>Solanoideae</taxon>
        <taxon>Solaneae</taxon>
        <taxon>Solanum</taxon>
    </lineage>
</organism>
<name>A0A9J5W7P7_SOLCO</name>
<dbReference type="EMBL" id="JACXVP010000012">
    <property type="protein sequence ID" value="KAG5571659.1"/>
    <property type="molecule type" value="Genomic_DNA"/>
</dbReference>
<keyword evidence="2" id="KW-1185">Reference proteome</keyword>